<gene>
    <name evidence="1" type="ORF">AFUS01_LOCUS41158</name>
</gene>
<comment type="caution">
    <text evidence="1">The sequence shown here is derived from an EMBL/GenBank/DDBJ whole genome shotgun (WGS) entry which is preliminary data.</text>
</comment>
<dbReference type="AlphaFoldDB" id="A0A8J2LGP3"/>
<dbReference type="EMBL" id="CAJVCH010560367">
    <property type="protein sequence ID" value="CAG7831413.1"/>
    <property type="molecule type" value="Genomic_DNA"/>
</dbReference>
<proteinExistence type="predicted"/>
<protein>
    <submittedName>
        <fullName evidence="1">Uncharacterized protein</fullName>
    </submittedName>
</protein>
<sequence length="261" mass="29242">MDNSDNIYCNDKNLHQYHRSNTAPSHEMICSFDKLSIKSSSISGSGYGSEAETEISLAEDTINHNQFGNSPEYQYENDNTPSQNSIANMTGSLGKGTFSDLLGPSDSELFQVKKELVTNLHVIDDAEQMVTQALQNLQSLWLNIDSKASLPSLTNATQGQHKLIQKLTLISFVIKEMRAEWNAFAGNPLQANKLTSLENSNRLLQEQLESSRVIQSCLESELKYIEKEKSLLNEEIRELTLQIADGRQSLFPNDLQTLPKE</sequence>
<keyword evidence="2" id="KW-1185">Reference proteome</keyword>
<name>A0A8J2LGP3_9HEXA</name>
<evidence type="ECO:0000313" key="2">
    <source>
        <dbReference type="Proteomes" id="UP000708208"/>
    </source>
</evidence>
<reference evidence="1" key="1">
    <citation type="submission" date="2021-06" db="EMBL/GenBank/DDBJ databases">
        <authorList>
            <person name="Hodson N. C."/>
            <person name="Mongue J. A."/>
            <person name="Jaron S. K."/>
        </authorList>
    </citation>
    <scope>NUCLEOTIDE SEQUENCE</scope>
</reference>
<organism evidence="1 2">
    <name type="scientific">Allacma fusca</name>
    <dbReference type="NCBI Taxonomy" id="39272"/>
    <lineage>
        <taxon>Eukaryota</taxon>
        <taxon>Metazoa</taxon>
        <taxon>Ecdysozoa</taxon>
        <taxon>Arthropoda</taxon>
        <taxon>Hexapoda</taxon>
        <taxon>Collembola</taxon>
        <taxon>Symphypleona</taxon>
        <taxon>Sminthuridae</taxon>
        <taxon>Allacma</taxon>
    </lineage>
</organism>
<evidence type="ECO:0000313" key="1">
    <source>
        <dbReference type="EMBL" id="CAG7831413.1"/>
    </source>
</evidence>
<accession>A0A8J2LGP3</accession>
<dbReference type="Proteomes" id="UP000708208">
    <property type="component" value="Unassembled WGS sequence"/>
</dbReference>